<dbReference type="Pfam" id="PF13377">
    <property type="entry name" value="Peripla_BP_3"/>
    <property type="match status" value="1"/>
</dbReference>
<dbReference type="InterPro" id="IPR010982">
    <property type="entry name" value="Lambda_DNA-bd_dom_sf"/>
</dbReference>
<dbReference type="CDD" id="cd06267">
    <property type="entry name" value="PBP1_LacI_sugar_binding-like"/>
    <property type="match status" value="1"/>
</dbReference>
<sequence length="340" mass="35858">MKQSPVANRSVTMEDVAREAGVSRALVSLVMRESPKVSPAKRAAVLEAAAALGYSPNRLASRLASHRTKTLGVLFLDLHNSVFADIYDGITEGLAGSGNQLMVAVGSADPGTELEAVRSFVDLRADGVLLAGYTGTSGELAAALRGTPAVVITRELEADGVDSVLTDDFQSGVLAVQHLYELGHRRIAHVDISDWLPYTARREGYLHAMEQFGLEPMLVHSDMTERGGRQVMENFLASGSALPTAIFTHNDLTAIGVMEALHAHGVAVPDDVAVVGCDNIEVAASPLIGLTSIDQHAGELGRAAAEVILARIANPGGATITRKLPPALMVRKSTATDKKQ</sequence>
<dbReference type="InterPro" id="IPR046335">
    <property type="entry name" value="LacI/GalR-like_sensor"/>
</dbReference>
<dbReference type="RefSeq" id="WP_306638251.1">
    <property type="nucleotide sequence ID" value="NZ_JAUSXB010000001.1"/>
</dbReference>
<keyword evidence="7" id="KW-1185">Reference proteome</keyword>
<dbReference type="SUPFAM" id="SSF53822">
    <property type="entry name" value="Periplasmic binding protein-like I"/>
    <property type="match status" value="1"/>
</dbReference>
<organism evidence="6 7">
    <name type="scientific">Pseudarthrobacter siccitolerans</name>
    <dbReference type="NCBI Taxonomy" id="861266"/>
    <lineage>
        <taxon>Bacteria</taxon>
        <taxon>Bacillati</taxon>
        <taxon>Actinomycetota</taxon>
        <taxon>Actinomycetes</taxon>
        <taxon>Micrococcales</taxon>
        <taxon>Micrococcaceae</taxon>
        <taxon>Pseudarthrobacter</taxon>
    </lineage>
</organism>
<gene>
    <name evidence="6" type="ORF">QFZ36_003497</name>
</gene>
<evidence type="ECO:0000313" key="7">
    <source>
        <dbReference type="Proteomes" id="UP001236806"/>
    </source>
</evidence>
<evidence type="ECO:0000313" key="6">
    <source>
        <dbReference type="EMBL" id="MDQ0675936.1"/>
    </source>
</evidence>
<dbReference type="PROSITE" id="PS50932">
    <property type="entry name" value="HTH_LACI_2"/>
    <property type="match status" value="1"/>
</dbReference>
<name>A0ABU0PRR6_9MICC</name>
<dbReference type="PANTHER" id="PTHR30146">
    <property type="entry name" value="LACI-RELATED TRANSCRIPTIONAL REPRESSOR"/>
    <property type="match status" value="1"/>
</dbReference>
<evidence type="ECO:0000256" key="1">
    <source>
        <dbReference type="ARBA" id="ARBA00022491"/>
    </source>
</evidence>
<keyword evidence="1" id="KW-0678">Repressor</keyword>
<keyword evidence="3 6" id="KW-0238">DNA-binding</keyword>
<keyword evidence="4" id="KW-0804">Transcription</keyword>
<dbReference type="SMART" id="SM00354">
    <property type="entry name" value="HTH_LACI"/>
    <property type="match status" value="1"/>
</dbReference>
<dbReference type="EMBL" id="JAUSXB010000001">
    <property type="protein sequence ID" value="MDQ0675936.1"/>
    <property type="molecule type" value="Genomic_DNA"/>
</dbReference>
<evidence type="ECO:0000259" key="5">
    <source>
        <dbReference type="PROSITE" id="PS50932"/>
    </source>
</evidence>
<dbReference type="Pfam" id="PF00356">
    <property type="entry name" value="LacI"/>
    <property type="match status" value="1"/>
</dbReference>
<accession>A0ABU0PRR6</accession>
<reference evidence="6 7" key="1">
    <citation type="submission" date="2023-07" db="EMBL/GenBank/DDBJ databases">
        <title>Comparative genomics of wheat-associated soil bacteria to identify genetic determinants of phenazine resistance.</title>
        <authorList>
            <person name="Mouncey N."/>
        </authorList>
    </citation>
    <scope>NUCLEOTIDE SEQUENCE [LARGE SCALE GENOMIC DNA]</scope>
    <source>
        <strain evidence="6 7">W1I3</strain>
    </source>
</reference>
<dbReference type="Gene3D" id="3.40.50.2300">
    <property type="match status" value="2"/>
</dbReference>
<comment type="caution">
    <text evidence="6">The sequence shown here is derived from an EMBL/GenBank/DDBJ whole genome shotgun (WGS) entry which is preliminary data.</text>
</comment>
<dbReference type="PANTHER" id="PTHR30146:SF148">
    <property type="entry name" value="HTH-TYPE TRANSCRIPTIONAL REPRESSOR PURR-RELATED"/>
    <property type="match status" value="1"/>
</dbReference>
<dbReference type="InterPro" id="IPR028082">
    <property type="entry name" value="Peripla_BP_I"/>
</dbReference>
<evidence type="ECO:0000256" key="3">
    <source>
        <dbReference type="ARBA" id="ARBA00023125"/>
    </source>
</evidence>
<dbReference type="Proteomes" id="UP001236806">
    <property type="component" value="Unassembled WGS sequence"/>
</dbReference>
<evidence type="ECO:0000256" key="2">
    <source>
        <dbReference type="ARBA" id="ARBA00023015"/>
    </source>
</evidence>
<keyword evidence="2" id="KW-0805">Transcription regulation</keyword>
<evidence type="ECO:0000256" key="4">
    <source>
        <dbReference type="ARBA" id="ARBA00023163"/>
    </source>
</evidence>
<dbReference type="GO" id="GO:0003677">
    <property type="term" value="F:DNA binding"/>
    <property type="evidence" value="ECO:0007669"/>
    <property type="project" value="UniProtKB-KW"/>
</dbReference>
<dbReference type="SUPFAM" id="SSF47413">
    <property type="entry name" value="lambda repressor-like DNA-binding domains"/>
    <property type="match status" value="1"/>
</dbReference>
<feature type="domain" description="HTH lacI-type" evidence="5">
    <location>
        <begin position="11"/>
        <end position="65"/>
    </location>
</feature>
<dbReference type="Gene3D" id="1.10.260.40">
    <property type="entry name" value="lambda repressor-like DNA-binding domains"/>
    <property type="match status" value="1"/>
</dbReference>
<protein>
    <submittedName>
        <fullName evidence="6">DNA-binding LacI/PurR family transcriptional regulator</fullName>
    </submittedName>
</protein>
<proteinExistence type="predicted"/>
<dbReference type="CDD" id="cd01392">
    <property type="entry name" value="HTH_LacI"/>
    <property type="match status" value="1"/>
</dbReference>
<dbReference type="InterPro" id="IPR000843">
    <property type="entry name" value="HTH_LacI"/>
</dbReference>